<sequence length="270" mass="30874">MSHYAVGDIQGCFSALQRLLDKVGFSASRDTLWVAGDLVNRGPESLETLRFIHSLGSSSRCVLGNHDLHLLAIAHSDRLPSEYDTLDDVLNARDWPTLERWLRQQPLMQHHSEYNIVMVHAGIAPQWHTQQALQLADEVHTTLSKGDYRSYFAAMYGNQPACWDDALCGQDRLRTITNYFTRMRFCNNNGKLDLEDKGHKTSQRPGYQPWFEFHQQMQPNSPEIVFGHWAALEGESNNSHYHALDTGYVWGGRLTLMELETKKRVSISNT</sequence>
<dbReference type="RefSeq" id="WP_123712331.1">
    <property type="nucleotide sequence ID" value="NZ_RKHR01000004.1"/>
</dbReference>
<dbReference type="NCBIfam" id="TIGR00668">
    <property type="entry name" value="apaH"/>
    <property type="match status" value="1"/>
</dbReference>
<evidence type="ECO:0000256" key="6">
    <source>
        <dbReference type="ARBA" id="ARBA00032248"/>
    </source>
</evidence>
<evidence type="ECO:0000256" key="8">
    <source>
        <dbReference type="ARBA" id="ARBA00049417"/>
    </source>
</evidence>
<dbReference type="Pfam" id="PF00149">
    <property type="entry name" value="Metallophos"/>
    <property type="match status" value="1"/>
</dbReference>
<comment type="caution">
    <text evidence="10">The sequence shown here is derived from an EMBL/GenBank/DDBJ whole genome shotgun (WGS) entry which is preliminary data.</text>
</comment>
<evidence type="ECO:0000259" key="9">
    <source>
        <dbReference type="Pfam" id="PF00149"/>
    </source>
</evidence>
<dbReference type="PIRSF" id="PIRSF000903">
    <property type="entry name" value="B5n-ttraPtase_sm"/>
    <property type="match status" value="1"/>
</dbReference>
<dbReference type="InterPro" id="IPR004617">
    <property type="entry name" value="ApaH"/>
</dbReference>
<dbReference type="EMBL" id="RKHR01000004">
    <property type="protein sequence ID" value="ROS01550.1"/>
    <property type="molecule type" value="Genomic_DNA"/>
</dbReference>
<keyword evidence="4" id="KW-0378">Hydrolase</keyword>
<evidence type="ECO:0000256" key="2">
    <source>
        <dbReference type="ARBA" id="ARBA00005419"/>
    </source>
</evidence>
<protein>
    <recommendedName>
        <fullName evidence="3">bis(5'-nucleosyl)-tetraphosphatase (symmetrical)</fullName>
        <ecNumber evidence="3">3.6.1.41</ecNumber>
    </recommendedName>
    <alternativeName>
        <fullName evidence="6">Ap4A hydrolase</fullName>
    </alternativeName>
    <alternativeName>
        <fullName evidence="5">Diadenosine 5',5'''-P1,P4-tetraphosphate pyrophosphohydrolase</fullName>
    </alternativeName>
    <alternativeName>
        <fullName evidence="7">Diadenosine tetraphosphatase</fullName>
    </alternativeName>
</protein>
<gene>
    <name evidence="10" type="ORF">EDC56_1992</name>
</gene>
<dbReference type="PANTHER" id="PTHR40942:SF4">
    <property type="entry name" value="CYTOCHROME C5"/>
    <property type="match status" value="1"/>
</dbReference>
<dbReference type="InterPro" id="IPR004843">
    <property type="entry name" value="Calcineurin-like_PHP"/>
</dbReference>
<dbReference type="SUPFAM" id="SSF56300">
    <property type="entry name" value="Metallo-dependent phosphatases"/>
    <property type="match status" value="1"/>
</dbReference>
<accession>A0A3N2DP36</accession>
<proteinExistence type="inferred from homology"/>
<keyword evidence="11" id="KW-1185">Reference proteome</keyword>
<dbReference type="PANTHER" id="PTHR40942">
    <property type="match status" value="1"/>
</dbReference>
<dbReference type="EC" id="3.6.1.41" evidence="3"/>
<evidence type="ECO:0000313" key="11">
    <source>
        <dbReference type="Proteomes" id="UP000275394"/>
    </source>
</evidence>
<dbReference type="GO" id="GO:0008803">
    <property type="term" value="F:bis(5'-nucleosyl)-tetraphosphatase (symmetrical) activity"/>
    <property type="evidence" value="ECO:0007669"/>
    <property type="project" value="UniProtKB-EC"/>
</dbReference>
<comment type="function">
    <text evidence="1">Hydrolyzes diadenosine 5',5'''-P1,P4-tetraphosphate to yield ADP.</text>
</comment>
<organism evidence="10 11">
    <name type="scientific">Sinobacterium caligoides</name>
    <dbReference type="NCBI Taxonomy" id="933926"/>
    <lineage>
        <taxon>Bacteria</taxon>
        <taxon>Pseudomonadati</taxon>
        <taxon>Pseudomonadota</taxon>
        <taxon>Gammaproteobacteria</taxon>
        <taxon>Cellvibrionales</taxon>
        <taxon>Spongiibacteraceae</taxon>
        <taxon>Sinobacterium</taxon>
    </lineage>
</organism>
<comment type="catalytic activity">
    <reaction evidence="8">
        <text>P(1),P(4)-bis(5'-adenosyl) tetraphosphate + H2O = 2 ADP + 2 H(+)</text>
        <dbReference type="Rhea" id="RHEA:24252"/>
        <dbReference type="ChEBI" id="CHEBI:15377"/>
        <dbReference type="ChEBI" id="CHEBI:15378"/>
        <dbReference type="ChEBI" id="CHEBI:58141"/>
        <dbReference type="ChEBI" id="CHEBI:456216"/>
        <dbReference type="EC" id="3.6.1.41"/>
    </reaction>
</comment>
<dbReference type="InterPro" id="IPR029052">
    <property type="entry name" value="Metallo-depent_PP-like"/>
</dbReference>
<evidence type="ECO:0000256" key="7">
    <source>
        <dbReference type="ARBA" id="ARBA00033210"/>
    </source>
</evidence>
<comment type="similarity">
    <text evidence="2">Belongs to the Ap4A hydrolase family.</text>
</comment>
<dbReference type="AlphaFoldDB" id="A0A3N2DP36"/>
<evidence type="ECO:0000313" key="10">
    <source>
        <dbReference type="EMBL" id="ROS01550.1"/>
    </source>
</evidence>
<reference evidence="10 11" key="1">
    <citation type="submission" date="2018-11" db="EMBL/GenBank/DDBJ databases">
        <title>Genomic Encyclopedia of Type Strains, Phase IV (KMG-IV): sequencing the most valuable type-strain genomes for metagenomic binning, comparative biology and taxonomic classification.</title>
        <authorList>
            <person name="Goeker M."/>
        </authorList>
    </citation>
    <scope>NUCLEOTIDE SEQUENCE [LARGE SCALE GENOMIC DNA]</scope>
    <source>
        <strain evidence="10 11">DSM 100316</strain>
    </source>
</reference>
<evidence type="ECO:0000256" key="1">
    <source>
        <dbReference type="ARBA" id="ARBA00003413"/>
    </source>
</evidence>
<evidence type="ECO:0000256" key="5">
    <source>
        <dbReference type="ARBA" id="ARBA00031248"/>
    </source>
</evidence>
<feature type="domain" description="Calcineurin-like phosphoesterase" evidence="9">
    <location>
        <begin position="5"/>
        <end position="128"/>
    </location>
</feature>
<dbReference type="Gene3D" id="3.60.21.10">
    <property type="match status" value="1"/>
</dbReference>
<dbReference type="OrthoDB" id="9807890at2"/>
<dbReference type="Proteomes" id="UP000275394">
    <property type="component" value="Unassembled WGS sequence"/>
</dbReference>
<dbReference type="CDD" id="cd07422">
    <property type="entry name" value="MPP_ApaH"/>
    <property type="match status" value="1"/>
</dbReference>
<evidence type="ECO:0000256" key="3">
    <source>
        <dbReference type="ARBA" id="ARBA00012506"/>
    </source>
</evidence>
<evidence type="ECO:0000256" key="4">
    <source>
        <dbReference type="ARBA" id="ARBA00022801"/>
    </source>
</evidence>
<dbReference type="NCBIfam" id="NF001204">
    <property type="entry name" value="PRK00166.1"/>
    <property type="match status" value="1"/>
</dbReference>
<name>A0A3N2DP36_9GAMM</name>